<dbReference type="EMBL" id="JAVFKY010000003">
    <property type="protein sequence ID" value="KAK5579029.1"/>
    <property type="molecule type" value="Genomic_DNA"/>
</dbReference>
<dbReference type="InterPro" id="IPR014756">
    <property type="entry name" value="Ig_E-set"/>
</dbReference>
<evidence type="ECO:0000256" key="3">
    <source>
        <dbReference type="ARBA" id="ARBA00023136"/>
    </source>
</evidence>
<reference evidence="7 8" key="1">
    <citation type="submission" date="2023-11" db="EMBL/GenBank/DDBJ databases">
        <title>Dfirmibasis_genome.</title>
        <authorList>
            <person name="Edelbroek B."/>
            <person name="Kjellin J."/>
            <person name="Jerlstrom-Hultqvist J."/>
            <person name="Soderbom F."/>
        </authorList>
    </citation>
    <scope>NUCLEOTIDE SEQUENCE [LARGE SCALE GENOMIC DNA]</scope>
    <source>
        <strain evidence="7 8">TNS-C-14</strain>
    </source>
</reference>
<dbReference type="Proteomes" id="UP001344447">
    <property type="component" value="Unassembled WGS sequence"/>
</dbReference>
<dbReference type="SUPFAM" id="SSF81296">
    <property type="entry name" value="E set domains"/>
    <property type="match status" value="1"/>
</dbReference>
<name>A0AAN7TT64_9MYCE</name>
<evidence type="ECO:0000256" key="2">
    <source>
        <dbReference type="ARBA" id="ARBA00022729"/>
    </source>
</evidence>
<proteinExistence type="predicted"/>
<dbReference type="Gene3D" id="2.60.40.10">
    <property type="entry name" value="Immunoglobulins"/>
    <property type="match status" value="1"/>
</dbReference>
<dbReference type="GO" id="GO:0016020">
    <property type="term" value="C:membrane"/>
    <property type="evidence" value="ECO:0007669"/>
    <property type="project" value="UniProtKB-SubCell"/>
</dbReference>
<dbReference type="InterPro" id="IPR013783">
    <property type="entry name" value="Ig-like_fold"/>
</dbReference>
<sequence length="514" mass="54062">MKLNFLFVLVILCNIVYNVYSVTTISAVTSARYGVQTYISITGTGFTAGPIVTIGGESCSPVIVASSTSLQCQFSAQLSPGNIGFDVVVKTSSVPSTGGTGLFHYNVPTVSATFPTNGRIGMILVDGPSTVSGYKLNVNDSKNSVQISATADSSSSTVYFVVPNTIAGGQLYLELVQPYSFPSYKTTQSLFNPTINSISPTVLDVTPTNVTINGTYFGNNPSVTMGSHIFSGLVVQDKGSYGLVTFTTRSVYESPDTITVLTSTGILINIDGQGNPIKLNFTYNPPTIVSIVQVNDTVEINTSNTGTDFTQISLTMGNSNITNLVISGTNDKFVTTLPSALPEGETQFNLKAGTTDIISSNLLITPILNNVTQAPYNGGSITITGIFLNNAHVSIVDTQQNKTTDLVCASNPNGESIICPVVAGNGTVDLEITNYKNFALDPTVKTSASISTTYTIAPITPSPTPTPTPTETLKPTETPKPTSTPEPTEAPSSSTVLVSPLPLIFIFISLILLI</sequence>
<organism evidence="7 8">
    <name type="scientific">Dictyostelium firmibasis</name>
    <dbReference type="NCBI Taxonomy" id="79012"/>
    <lineage>
        <taxon>Eukaryota</taxon>
        <taxon>Amoebozoa</taxon>
        <taxon>Evosea</taxon>
        <taxon>Eumycetozoa</taxon>
        <taxon>Dictyostelia</taxon>
        <taxon>Dictyosteliales</taxon>
        <taxon>Dictyosteliaceae</taxon>
        <taxon>Dictyostelium</taxon>
    </lineage>
</organism>
<evidence type="ECO:0008006" key="9">
    <source>
        <dbReference type="Google" id="ProtNLM"/>
    </source>
</evidence>
<dbReference type="AlphaFoldDB" id="A0AAN7TT64"/>
<evidence type="ECO:0000313" key="7">
    <source>
        <dbReference type="EMBL" id="KAK5579029.1"/>
    </source>
</evidence>
<evidence type="ECO:0000256" key="1">
    <source>
        <dbReference type="ARBA" id="ARBA00004370"/>
    </source>
</evidence>
<feature type="region of interest" description="Disordered" evidence="5">
    <location>
        <begin position="456"/>
        <end position="493"/>
    </location>
</feature>
<feature type="compositionally biased region" description="Low complexity" evidence="5">
    <location>
        <begin position="469"/>
        <end position="493"/>
    </location>
</feature>
<comment type="subcellular location">
    <subcellularLocation>
        <location evidence="1">Membrane</location>
    </subcellularLocation>
</comment>
<evidence type="ECO:0000256" key="6">
    <source>
        <dbReference type="SAM" id="SignalP"/>
    </source>
</evidence>
<keyword evidence="4" id="KW-0325">Glycoprotein</keyword>
<accession>A0AAN7TT64</accession>
<dbReference type="InterPro" id="IPR052014">
    <property type="entry name" value="Dictyostelium_Tiger"/>
</dbReference>
<dbReference type="PANTHER" id="PTHR31341:SF16">
    <property type="entry name" value="CONTACT SITE A PROTEIN"/>
    <property type="match status" value="1"/>
</dbReference>
<protein>
    <recommendedName>
        <fullName evidence="9">IPT/TIG domain-containing protein</fullName>
    </recommendedName>
</protein>
<evidence type="ECO:0000256" key="5">
    <source>
        <dbReference type="SAM" id="MobiDB-lite"/>
    </source>
</evidence>
<keyword evidence="8" id="KW-1185">Reference proteome</keyword>
<dbReference type="PANTHER" id="PTHR31341">
    <property type="entry name" value="IPT/TIG DOMAIN-CONTAINING PROTEIN-RELATED-RELATED"/>
    <property type="match status" value="1"/>
</dbReference>
<comment type="caution">
    <text evidence="7">The sequence shown here is derived from an EMBL/GenBank/DDBJ whole genome shotgun (WGS) entry which is preliminary data.</text>
</comment>
<feature type="chain" id="PRO_5042814346" description="IPT/TIG domain-containing protein" evidence="6">
    <location>
        <begin position="22"/>
        <end position="514"/>
    </location>
</feature>
<keyword evidence="3" id="KW-0472">Membrane</keyword>
<evidence type="ECO:0000256" key="4">
    <source>
        <dbReference type="ARBA" id="ARBA00023180"/>
    </source>
</evidence>
<feature type="signal peptide" evidence="6">
    <location>
        <begin position="1"/>
        <end position="21"/>
    </location>
</feature>
<keyword evidence="2 6" id="KW-0732">Signal</keyword>
<gene>
    <name evidence="7" type="ORF">RB653_008707</name>
</gene>
<evidence type="ECO:0000313" key="8">
    <source>
        <dbReference type="Proteomes" id="UP001344447"/>
    </source>
</evidence>